<reference evidence="2 3" key="1">
    <citation type="submission" date="2020-08" db="EMBL/GenBank/DDBJ databases">
        <title>Acidobacteriota in marine sediments use diverse sulfur dissimilation pathways.</title>
        <authorList>
            <person name="Wasmund K."/>
        </authorList>
    </citation>
    <scope>NUCLEOTIDE SEQUENCE [LARGE SCALE GENOMIC DNA]</scope>
    <source>
        <strain evidence="2">MAG AM4</strain>
    </source>
</reference>
<sequence length="166" mass="19241">MDTLSHALWGMGFFGYRRYRWQAFMVGALPDLLAFGVLFLVRMVDGSLTFGKPALDTIPAWTFVVYDVTHSWVIAGTVIALVWKLNRGIGFMLLAWPVHILLDIPFHSTDFFPTKMLWPISDFHIDGIPWSSPWIWFPNLAGLLILYSYRWKRRKGPYGERLHPDP</sequence>
<comment type="caution">
    <text evidence="2">The sequence shown here is derived from an EMBL/GenBank/DDBJ whole genome shotgun (WGS) entry which is preliminary data.</text>
</comment>
<dbReference type="AlphaFoldDB" id="A0A8J7C2A9"/>
<keyword evidence="1" id="KW-0812">Transmembrane</keyword>
<evidence type="ECO:0000313" key="3">
    <source>
        <dbReference type="Proteomes" id="UP000648239"/>
    </source>
</evidence>
<evidence type="ECO:0000313" key="2">
    <source>
        <dbReference type="EMBL" id="MBD3868970.1"/>
    </source>
</evidence>
<feature type="transmembrane region" description="Helical" evidence="1">
    <location>
        <begin position="128"/>
        <end position="149"/>
    </location>
</feature>
<dbReference type="EMBL" id="JACXWD010000051">
    <property type="protein sequence ID" value="MBD3868970.1"/>
    <property type="molecule type" value="Genomic_DNA"/>
</dbReference>
<feature type="transmembrane region" description="Helical" evidence="1">
    <location>
        <begin position="89"/>
        <end position="108"/>
    </location>
</feature>
<evidence type="ECO:0000256" key="1">
    <source>
        <dbReference type="SAM" id="Phobius"/>
    </source>
</evidence>
<name>A0A8J7C2A9_9BACT</name>
<dbReference type="Proteomes" id="UP000648239">
    <property type="component" value="Unassembled WGS sequence"/>
</dbReference>
<feature type="transmembrane region" description="Helical" evidence="1">
    <location>
        <begin position="61"/>
        <end position="82"/>
    </location>
</feature>
<feature type="transmembrane region" description="Helical" evidence="1">
    <location>
        <begin position="21"/>
        <end position="41"/>
    </location>
</feature>
<protein>
    <submittedName>
        <fullName evidence="2">Uncharacterized protein</fullName>
    </submittedName>
</protein>
<keyword evidence="1" id="KW-1133">Transmembrane helix</keyword>
<keyword evidence="1" id="KW-0472">Membrane</keyword>
<organism evidence="2 3">
    <name type="scientific">Candidatus Polarisedimenticola svalbardensis</name>
    <dbReference type="NCBI Taxonomy" id="2886004"/>
    <lineage>
        <taxon>Bacteria</taxon>
        <taxon>Pseudomonadati</taxon>
        <taxon>Acidobacteriota</taxon>
        <taxon>Candidatus Polarisedimenticolia</taxon>
        <taxon>Candidatus Polarisedimenticolales</taxon>
        <taxon>Candidatus Polarisedimenticolaceae</taxon>
        <taxon>Candidatus Polarisedimenticola</taxon>
    </lineage>
</organism>
<accession>A0A8J7C2A9</accession>
<gene>
    <name evidence="2" type="ORF">IFK94_12655</name>
</gene>
<proteinExistence type="predicted"/>